<dbReference type="PROSITE" id="PS51186">
    <property type="entry name" value="GNAT"/>
    <property type="match status" value="1"/>
</dbReference>
<comment type="caution">
    <text evidence="2">The sequence shown here is derived from an EMBL/GenBank/DDBJ whole genome shotgun (WGS) entry which is preliminary data.</text>
</comment>
<organism evidence="2 3">
    <name type="scientific">Echinicola arenosa</name>
    <dbReference type="NCBI Taxonomy" id="2774144"/>
    <lineage>
        <taxon>Bacteria</taxon>
        <taxon>Pseudomonadati</taxon>
        <taxon>Bacteroidota</taxon>
        <taxon>Cytophagia</taxon>
        <taxon>Cytophagales</taxon>
        <taxon>Cyclobacteriaceae</taxon>
        <taxon>Echinicola</taxon>
    </lineage>
</organism>
<protein>
    <submittedName>
        <fullName evidence="2">GNAT family N-acetyltransferase</fullName>
    </submittedName>
</protein>
<dbReference type="PANTHER" id="PTHR43451">
    <property type="entry name" value="ACETYLTRANSFERASE (GNAT) FAMILY PROTEIN"/>
    <property type="match status" value="1"/>
</dbReference>
<accession>A0ABR9AJ21</accession>
<proteinExistence type="predicted"/>
<reference evidence="2 3" key="1">
    <citation type="submission" date="2020-09" db="EMBL/GenBank/DDBJ databases">
        <title>Echinicola sp. CAU 1574 isolated from sand of Sido Beach.</title>
        <authorList>
            <person name="Kim W."/>
        </authorList>
    </citation>
    <scope>NUCLEOTIDE SEQUENCE [LARGE SCALE GENOMIC DNA]</scope>
    <source>
        <strain evidence="2 3">CAU 1574</strain>
    </source>
</reference>
<dbReference type="EMBL" id="JACYTQ010000002">
    <property type="protein sequence ID" value="MBD8488834.1"/>
    <property type="molecule type" value="Genomic_DNA"/>
</dbReference>
<dbReference type="Proteomes" id="UP000647133">
    <property type="component" value="Unassembled WGS sequence"/>
</dbReference>
<evidence type="ECO:0000313" key="2">
    <source>
        <dbReference type="EMBL" id="MBD8488834.1"/>
    </source>
</evidence>
<keyword evidence="3" id="KW-1185">Reference proteome</keyword>
<dbReference type="Gene3D" id="3.40.630.30">
    <property type="match status" value="1"/>
</dbReference>
<evidence type="ECO:0000259" key="1">
    <source>
        <dbReference type="PROSITE" id="PS51186"/>
    </source>
</evidence>
<evidence type="ECO:0000313" key="3">
    <source>
        <dbReference type="Proteomes" id="UP000647133"/>
    </source>
</evidence>
<dbReference type="InterPro" id="IPR000182">
    <property type="entry name" value="GNAT_dom"/>
</dbReference>
<dbReference type="Pfam" id="PF13673">
    <property type="entry name" value="Acetyltransf_10"/>
    <property type="match status" value="1"/>
</dbReference>
<dbReference type="SUPFAM" id="SSF55729">
    <property type="entry name" value="Acyl-CoA N-acyltransferases (Nat)"/>
    <property type="match status" value="1"/>
</dbReference>
<feature type="domain" description="N-acetyltransferase" evidence="1">
    <location>
        <begin position="6"/>
        <end position="158"/>
    </location>
</feature>
<name>A0ABR9AJ21_9BACT</name>
<dbReference type="InterPro" id="IPR052564">
    <property type="entry name" value="N-acetyltrans/Recomb-assoc"/>
</dbReference>
<dbReference type="CDD" id="cd04301">
    <property type="entry name" value="NAT_SF"/>
    <property type="match status" value="1"/>
</dbReference>
<dbReference type="RefSeq" id="WP_192009683.1">
    <property type="nucleotide sequence ID" value="NZ_JACYTQ010000002.1"/>
</dbReference>
<gene>
    <name evidence="2" type="ORF">IFO69_08770</name>
</gene>
<sequence length="158" mass="18231">MNAYEIKIRPAKMDDMSKVQKLYVETIQDSCKNDYSESQIAAWISTVVNEERWRGALTSEFFLVAEDEDKIIGFCALENGNYLDFMYVHHDYQRLGLAERLLKALEDEASRLGASEIITDASKTAKPFFEKKGFQYVKENIKYINGLEITNYKMSKGI</sequence>
<dbReference type="PANTHER" id="PTHR43451:SF1">
    <property type="entry name" value="ACETYLTRANSFERASE"/>
    <property type="match status" value="1"/>
</dbReference>
<dbReference type="InterPro" id="IPR016181">
    <property type="entry name" value="Acyl_CoA_acyltransferase"/>
</dbReference>